<name>A0A1E4SWJ9_9ASCO</name>
<organism evidence="3 4">
    <name type="scientific">[Candida] arabinofermentans NRRL YB-2248</name>
    <dbReference type="NCBI Taxonomy" id="983967"/>
    <lineage>
        <taxon>Eukaryota</taxon>
        <taxon>Fungi</taxon>
        <taxon>Dikarya</taxon>
        <taxon>Ascomycota</taxon>
        <taxon>Saccharomycotina</taxon>
        <taxon>Pichiomycetes</taxon>
        <taxon>Pichiales</taxon>
        <taxon>Pichiaceae</taxon>
        <taxon>Ogataea</taxon>
        <taxon>Ogataea/Candida clade</taxon>
    </lineage>
</organism>
<keyword evidence="4" id="KW-1185">Reference proteome</keyword>
<evidence type="ECO:0000313" key="3">
    <source>
        <dbReference type="EMBL" id="ODV83871.1"/>
    </source>
</evidence>
<dbReference type="OrthoDB" id="19329at2759"/>
<feature type="compositionally biased region" description="Acidic residues" evidence="1">
    <location>
        <begin position="326"/>
        <end position="355"/>
    </location>
</feature>
<dbReference type="STRING" id="983967.A0A1E4SWJ9"/>
<dbReference type="SMART" id="SM00355">
    <property type="entry name" value="ZnF_C2H2"/>
    <property type="match status" value="3"/>
</dbReference>
<dbReference type="InterPro" id="IPR041661">
    <property type="entry name" value="ZN622/Rei1/Reh1_Znf-C2H2"/>
</dbReference>
<proteinExistence type="predicted"/>
<dbReference type="InterPro" id="IPR040025">
    <property type="entry name" value="Znf622/Rei1/Reh1"/>
</dbReference>
<dbReference type="GO" id="GO:0030687">
    <property type="term" value="C:preribosome, large subunit precursor"/>
    <property type="evidence" value="ECO:0007669"/>
    <property type="project" value="TreeGrafter"/>
</dbReference>
<dbReference type="Proteomes" id="UP000094801">
    <property type="component" value="Unassembled WGS sequence"/>
</dbReference>
<sequence>LPYLSNPGTFTCISCQIQFPAPELQRIHMKTDWHRYNLKRRVTGLSAVTASTFRSKIATQQRHELANSNEDEYGFHIHHKNKNNKSERQLTKKDLKKLHNRGRKLVDDIDNDDEEQQQMIGSPSGSIVSRASRVSEFSLGTVQSEFSSAYDTDDLRSELSKDDDDDLLVSSDDEMNGNNDIDLSTDDEDFDEEDDEDEKIELPLTTCFYCGEDNGEREQNIKHMFSKHGLYIPERSFLFNVDGLLRYIADSISLDLECLKCGFIGKNLYSIRHHLQGKGHCVLPYETKDERELVKEFFDFRTVDDNDKKNKKNNGKKVAFASNEITSDDEAEEMESDNTDEDVDVETDEDEVYEESEYTTALIDKTGVELVLPNGYKVGHRSMSRYYRQNF</sequence>
<evidence type="ECO:0000259" key="2">
    <source>
        <dbReference type="SMART" id="SM00355"/>
    </source>
</evidence>
<dbReference type="PANTHER" id="PTHR13182:SF8">
    <property type="entry name" value="CYTOPLASMIC 60S SUBUNIT BIOGENESIS FACTOR ZNF622"/>
    <property type="match status" value="1"/>
</dbReference>
<accession>A0A1E4SWJ9</accession>
<feature type="domain" description="C2H2-type" evidence="2">
    <location>
        <begin position="205"/>
        <end position="228"/>
    </location>
</feature>
<feature type="non-terminal residue" evidence="3">
    <location>
        <position position="1"/>
    </location>
</feature>
<feature type="region of interest" description="Disordered" evidence="1">
    <location>
        <begin position="150"/>
        <end position="196"/>
    </location>
</feature>
<dbReference type="Pfam" id="PF12756">
    <property type="entry name" value="zf-C2H2_2"/>
    <property type="match status" value="1"/>
</dbReference>
<dbReference type="EMBL" id="KV453860">
    <property type="protein sequence ID" value="ODV83871.1"/>
    <property type="molecule type" value="Genomic_DNA"/>
</dbReference>
<feature type="compositionally biased region" description="Acidic residues" evidence="1">
    <location>
        <begin position="161"/>
        <end position="175"/>
    </location>
</feature>
<feature type="domain" description="C2H2-type" evidence="2">
    <location>
        <begin position="10"/>
        <end position="34"/>
    </location>
</feature>
<evidence type="ECO:0000313" key="4">
    <source>
        <dbReference type="Proteomes" id="UP000094801"/>
    </source>
</evidence>
<dbReference type="InterPro" id="IPR013087">
    <property type="entry name" value="Znf_C2H2_type"/>
</dbReference>
<feature type="region of interest" description="Disordered" evidence="1">
    <location>
        <begin position="101"/>
        <end position="127"/>
    </location>
</feature>
<dbReference type="AlphaFoldDB" id="A0A1E4SWJ9"/>
<gene>
    <name evidence="3" type="ORF">CANARDRAFT_188983</name>
</gene>
<feature type="domain" description="C2H2-type" evidence="2">
    <location>
        <begin position="256"/>
        <end position="280"/>
    </location>
</feature>
<feature type="non-terminal residue" evidence="3">
    <location>
        <position position="391"/>
    </location>
</feature>
<reference evidence="4" key="1">
    <citation type="submission" date="2016-04" db="EMBL/GenBank/DDBJ databases">
        <title>Comparative genomics of biotechnologically important yeasts.</title>
        <authorList>
            <consortium name="DOE Joint Genome Institute"/>
            <person name="Riley R."/>
            <person name="Haridas S."/>
            <person name="Wolfe K.H."/>
            <person name="Lopes M.R."/>
            <person name="Hittinger C.T."/>
            <person name="Goker M."/>
            <person name="Salamov A."/>
            <person name="Wisecaver J."/>
            <person name="Long T.M."/>
            <person name="Aerts A.L."/>
            <person name="Barry K."/>
            <person name="Choi C."/>
            <person name="Clum A."/>
            <person name="Coughlan A.Y."/>
            <person name="Deshpande S."/>
            <person name="Douglass A.P."/>
            <person name="Hanson S.J."/>
            <person name="Klenk H.-P."/>
            <person name="Labutti K."/>
            <person name="Lapidus A."/>
            <person name="Lindquist E."/>
            <person name="Lipzen A."/>
            <person name="Meier-Kolthoff J.P."/>
            <person name="Ohm R.A."/>
            <person name="Otillar R.P."/>
            <person name="Pangilinan J."/>
            <person name="Peng Y."/>
            <person name="Rokas A."/>
            <person name="Rosa C.A."/>
            <person name="Scheuner C."/>
            <person name="Sibirny A.A."/>
            <person name="Slot J.C."/>
            <person name="Stielow J.B."/>
            <person name="Sun H."/>
            <person name="Kurtzman C.P."/>
            <person name="Blackwell M."/>
            <person name="Grigoriev I.V."/>
            <person name="Jeffries T.W."/>
        </authorList>
    </citation>
    <scope>NUCLEOTIDE SEQUENCE [LARGE SCALE GENOMIC DNA]</scope>
    <source>
        <strain evidence="4">NRRL YB-2248</strain>
    </source>
</reference>
<feature type="region of interest" description="Disordered" evidence="1">
    <location>
        <begin position="307"/>
        <end position="355"/>
    </location>
</feature>
<feature type="compositionally biased region" description="Acidic residues" evidence="1">
    <location>
        <begin position="183"/>
        <end position="196"/>
    </location>
</feature>
<dbReference type="PANTHER" id="PTHR13182">
    <property type="entry name" value="ZINC FINGER PROTEIN 622"/>
    <property type="match status" value="1"/>
</dbReference>
<dbReference type="GO" id="GO:0042273">
    <property type="term" value="P:ribosomal large subunit biogenesis"/>
    <property type="evidence" value="ECO:0007669"/>
    <property type="project" value="TreeGrafter"/>
</dbReference>
<protein>
    <recommendedName>
        <fullName evidence="2">C2H2-type domain-containing protein</fullName>
    </recommendedName>
</protein>
<evidence type="ECO:0000256" key="1">
    <source>
        <dbReference type="SAM" id="MobiDB-lite"/>
    </source>
</evidence>